<keyword evidence="2" id="KW-0813">Transport</keyword>
<protein>
    <recommendedName>
        <fullName evidence="7">Major facilitator superfamily (MFS) profile domain-containing protein</fullName>
    </recommendedName>
</protein>
<evidence type="ECO:0000313" key="9">
    <source>
        <dbReference type="Proteomes" id="UP000051063"/>
    </source>
</evidence>
<feature type="transmembrane region" description="Helical" evidence="6">
    <location>
        <begin position="138"/>
        <end position="160"/>
    </location>
</feature>
<evidence type="ECO:0000256" key="5">
    <source>
        <dbReference type="ARBA" id="ARBA00023136"/>
    </source>
</evidence>
<organism evidence="8 9">
    <name type="scientific">Brevibacillus choshinensis</name>
    <dbReference type="NCBI Taxonomy" id="54911"/>
    <lineage>
        <taxon>Bacteria</taxon>
        <taxon>Bacillati</taxon>
        <taxon>Bacillota</taxon>
        <taxon>Bacilli</taxon>
        <taxon>Bacillales</taxon>
        <taxon>Paenibacillaceae</taxon>
        <taxon>Brevibacillus</taxon>
    </lineage>
</organism>
<feature type="transmembrane region" description="Helical" evidence="6">
    <location>
        <begin position="77"/>
        <end position="97"/>
    </location>
</feature>
<name>A0ABR5MZY0_BRECH</name>
<keyword evidence="3 6" id="KW-0812">Transmembrane</keyword>
<evidence type="ECO:0000256" key="4">
    <source>
        <dbReference type="ARBA" id="ARBA00022989"/>
    </source>
</evidence>
<feature type="transmembrane region" description="Helical" evidence="6">
    <location>
        <begin position="257"/>
        <end position="275"/>
    </location>
</feature>
<feature type="transmembrane region" description="Helical" evidence="6">
    <location>
        <begin position="312"/>
        <end position="331"/>
    </location>
</feature>
<dbReference type="InterPro" id="IPR011701">
    <property type="entry name" value="MFS"/>
</dbReference>
<keyword evidence="4 6" id="KW-1133">Transmembrane helix</keyword>
<dbReference type="PANTHER" id="PTHR11662">
    <property type="entry name" value="SOLUTE CARRIER FAMILY 17"/>
    <property type="match status" value="1"/>
</dbReference>
<feature type="transmembrane region" description="Helical" evidence="6">
    <location>
        <begin position="287"/>
        <end position="306"/>
    </location>
</feature>
<keyword evidence="5 6" id="KW-0472">Membrane</keyword>
<dbReference type="PROSITE" id="PS50850">
    <property type="entry name" value="MFS"/>
    <property type="match status" value="1"/>
</dbReference>
<dbReference type="Pfam" id="PF07690">
    <property type="entry name" value="MFS_1"/>
    <property type="match status" value="1"/>
</dbReference>
<feature type="transmembrane region" description="Helical" evidence="6">
    <location>
        <begin position="103"/>
        <end position="126"/>
    </location>
</feature>
<dbReference type="EMBL" id="LJJB01000015">
    <property type="protein sequence ID" value="KQL43617.1"/>
    <property type="molecule type" value="Genomic_DNA"/>
</dbReference>
<reference evidence="8 9" key="1">
    <citation type="submission" date="2015-09" db="EMBL/GenBank/DDBJ databases">
        <title>Genome sequencing project for genomic taxonomy and phylogenomics of Bacillus-like bacteria.</title>
        <authorList>
            <person name="Liu B."/>
            <person name="Wang J."/>
            <person name="Zhu Y."/>
            <person name="Liu G."/>
            <person name="Chen Q."/>
            <person name="Chen Z."/>
            <person name="Lan J."/>
            <person name="Che J."/>
            <person name="Ge C."/>
            <person name="Shi H."/>
            <person name="Pan Z."/>
            <person name="Liu X."/>
        </authorList>
    </citation>
    <scope>NUCLEOTIDE SEQUENCE [LARGE SCALE GENOMIC DNA]</scope>
    <source>
        <strain evidence="8 9">DSM 8552</strain>
    </source>
</reference>
<dbReference type="CDD" id="cd17319">
    <property type="entry name" value="MFS_ExuT_GudP_like"/>
    <property type="match status" value="1"/>
</dbReference>
<dbReference type="SUPFAM" id="SSF103473">
    <property type="entry name" value="MFS general substrate transporter"/>
    <property type="match status" value="1"/>
</dbReference>
<dbReference type="Gene3D" id="1.20.1250.20">
    <property type="entry name" value="MFS general substrate transporter like domains"/>
    <property type="match status" value="2"/>
</dbReference>
<evidence type="ECO:0000259" key="7">
    <source>
        <dbReference type="PROSITE" id="PS50850"/>
    </source>
</evidence>
<dbReference type="InterPro" id="IPR050382">
    <property type="entry name" value="MFS_Na/Anion_cotransporter"/>
</dbReference>
<feature type="transmembrane region" description="Helical" evidence="6">
    <location>
        <begin position="50"/>
        <end position="70"/>
    </location>
</feature>
<evidence type="ECO:0000313" key="8">
    <source>
        <dbReference type="EMBL" id="KQL43617.1"/>
    </source>
</evidence>
<dbReference type="InterPro" id="IPR036259">
    <property type="entry name" value="MFS_trans_sf"/>
</dbReference>
<feature type="transmembrane region" description="Helical" evidence="6">
    <location>
        <begin position="217"/>
        <end position="237"/>
    </location>
</feature>
<feature type="transmembrane region" description="Helical" evidence="6">
    <location>
        <begin position="166"/>
        <end position="186"/>
    </location>
</feature>
<feature type="transmembrane region" description="Helical" evidence="6">
    <location>
        <begin position="376"/>
        <end position="395"/>
    </location>
</feature>
<dbReference type="RefSeq" id="WP_055748160.1">
    <property type="nucleotide sequence ID" value="NZ_LJJB01000015.1"/>
</dbReference>
<dbReference type="PANTHER" id="PTHR11662:SF399">
    <property type="entry name" value="FI19708P1-RELATED"/>
    <property type="match status" value="1"/>
</dbReference>
<gene>
    <name evidence="8" type="ORF">AN963_29850</name>
</gene>
<accession>A0ABR5MZY0</accession>
<proteinExistence type="predicted"/>
<keyword evidence="9" id="KW-1185">Reference proteome</keyword>
<evidence type="ECO:0000256" key="2">
    <source>
        <dbReference type="ARBA" id="ARBA00022448"/>
    </source>
</evidence>
<evidence type="ECO:0000256" key="6">
    <source>
        <dbReference type="SAM" id="Phobius"/>
    </source>
</evidence>
<feature type="domain" description="Major facilitator superfamily (MFS) profile" evidence="7">
    <location>
        <begin position="12"/>
        <end position="400"/>
    </location>
</feature>
<feature type="transmembrane region" description="Helical" evidence="6">
    <location>
        <begin position="12"/>
        <end position="30"/>
    </location>
</feature>
<comment type="caution">
    <text evidence="8">The sequence shown here is derived from an EMBL/GenBank/DDBJ whole genome shotgun (WGS) entry which is preliminary data.</text>
</comment>
<sequence>MEQVNQKRKYILLVILFLAWLVGNIDKVAINFAVIPMGKELGFDAKQTGLILSSFFLSYAIMQLLGGWWADKKGSRNVLIISVALWSIFTALTGAGWSLGSLILIRFLFGLGEGSFPSASSVAIGENFTKPERARAKSVLLAASPFGAMLGGILASWLILSTGWRSMFGIFGILGVLITVLLWRFLPKREQKLATNVIEGKEQPMVKPSMKQVLKTPMVWSLLLMWFGMSIVTWGLISWMPSYWINVRHLNMVSTGLISSIPAIAGVVFTIFSGWMLDKYLKGKEKYWGTFGALISGIFLYLMFTAPTIQLAVFYNTLCMIGITFVNTTVFSMPLKLMPQEVIGSATGAINFGGYIAGVIAPSAMGYIITTGSYDAALLFLVICTVIPVIAGLTIRTKKLRLEAEESANHA</sequence>
<dbReference type="Proteomes" id="UP000051063">
    <property type="component" value="Unassembled WGS sequence"/>
</dbReference>
<comment type="subcellular location">
    <subcellularLocation>
        <location evidence="1">Cell membrane</location>
        <topology evidence="1">Multi-pass membrane protein</topology>
    </subcellularLocation>
</comment>
<dbReference type="InterPro" id="IPR020846">
    <property type="entry name" value="MFS_dom"/>
</dbReference>
<evidence type="ECO:0000256" key="1">
    <source>
        <dbReference type="ARBA" id="ARBA00004651"/>
    </source>
</evidence>
<evidence type="ECO:0000256" key="3">
    <source>
        <dbReference type="ARBA" id="ARBA00022692"/>
    </source>
</evidence>